<accession>A0ABY6QIT2</accession>
<dbReference type="RefSeq" id="WP_266246848.1">
    <property type="nucleotide sequence ID" value="NZ_CP112866.1"/>
</dbReference>
<dbReference type="EMBL" id="CP112866">
    <property type="protein sequence ID" value="UZW19290.1"/>
    <property type="molecule type" value="Genomic_DNA"/>
</dbReference>
<keyword evidence="3" id="KW-1185">Reference proteome</keyword>
<evidence type="ECO:0000313" key="3">
    <source>
        <dbReference type="Proteomes" id="UP001164116"/>
    </source>
</evidence>
<protein>
    <submittedName>
        <fullName evidence="2">Uncharacterized protein</fullName>
    </submittedName>
</protein>
<keyword evidence="1" id="KW-1133">Transmembrane helix</keyword>
<dbReference type="Proteomes" id="UP001164116">
    <property type="component" value="Chromosome"/>
</dbReference>
<keyword evidence="1" id="KW-0812">Transmembrane</keyword>
<organism evidence="2 3">
    <name type="scientific">Pseudomonas quebecensis</name>
    <dbReference type="NCBI Taxonomy" id="2995174"/>
    <lineage>
        <taxon>Bacteria</taxon>
        <taxon>Pseudomonadati</taxon>
        <taxon>Pseudomonadota</taxon>
        <taxon>Gammaproteobacteria</taxon>
        <taxon>Pseudomonadales</taxon>
        <taxon>Pseudomonadaceae</taxon>
        <taxon>Pseudomonas</taxon>
    </lineage>
</organism>
<gene>
    <name evidence="2" type="ORF">OSC50_02730</name>
</gene>
<reference evidence="2" key="1">
    <citation type="submission" date="2022-11" db="EMBL/GenBank/DDBJ databases">
        <title>Taxonomic description of a new Pseudomonas species.</title>
        <authorList>
            <person name="Tambong J.T."/>
        </authorList>
    </citation>
    <scope>NUCLEOTIDE SEQUENCE</scope>
    <source>
        <strain evidence="2">S1Bt42</strain>
    </source>
</reference>
<sequence length="114" mass="12746">MNSFLHTSSQDENDHARFEIIRRREQGAPETVAYIRDIYQRRYGADMTPASDWLVARRNLASGALSSGALIMLAALGWVAGATVCGKRLARVDSEKTDWGRHALRWNTLFSAGH</sequence>
<name>A0ABY6QIT2_9PSED</name>
<feature type="transmembrane region" description="Helical" evidence="1">
    <location>
        <begin position="64"/>
        <end position="86"/>
    </location>
</feature>
<proteinExistence type="predicted"/>
<evidence type="ECO:0000256" key="1">
    <source>
        <dbReference type="SAM" id="Phobius"/>
    </source>
</evidence>
<keyword evidence="1" id="KW-0472">Membrane</keyword>
<evidence type="ECO:0000313" key="2">
    <source>
        <dbReference type="EMBL" id="UZW19290.1"/>
    </source>
</evidence>